<reference evidence="2" key="1">
    <citation type="submission" date="2020-05" db="EMBL/GenBank/DDBJ databases">
        <title>WGS assembly of Panicum virgatum.</title>
        <authorList>
            <person name="Lovell J.T."/>
            <person name="Jenkins J."/>
            <person name="Shu S."/>
            <person name="Juenger T.E."/>
            <person name="Schmutz J."/>
        </authorList>
    </citation>
    <scope>NUCLEOTIDE SEQUENCE</scope>
    <source>
        <strain evidence="2">AP13</strain>
    </source>
</reference>
<dbReference type="AlphaFoldDB" id="A0A8T0VEM6"/>
<feature type="region of interest" description="Disordered" evidence="1">
    <location>
        <begin position="64"/>
        <end position="100"/>
    </location>
</feature>
<evidence type="ECO:0000313" key="3">
    <source>
        <dbReference type="Proteomes" id="UP000823388"/>
    </source>
</evidence>
<sequence length="100" mass="10776">MHYNIFLLQTCHQANNKNQKITTTSAKAKVSTNVGGYADLKLHANVSLSQASSSVKVNINSGTASAHVSAHEPGNSKKTAPKRPFHAPLMLLPPWQSDKL</sequence>
<gene>
    <name evidence="2" type="ORF">PVAP13_2NG007537</name>
</gene>
<dbReference type="Proteomes" id="UP000823388">
    <property type="component" value="Chromosome 2N"/>
</dbReference>
<keyword evidence="3" id="KW-1185">Reference proteome</keyword>
<dbReference type="EMBL" id="CM029040">
    <property type="protein sequence ID" value="KAG2631233.1"/>
    <property type="molecule type" value="Genomic_DNA"/>
</dbReference>
<proteinExistence type="predicted"/>
<evidence type="ECO:0000313" key="2">
    <source>
        <dbReference type="EMBL" id="KAG2631233.1"/>
    </source>
</evidence>
<name>A0A8T0VEM6_PANVG</name>
<accession>A0A8T0VEM6</accession>
<evidence type="ECO:0000256" key="1">
    <source>
        <dbReference type="SAM" id="MobiDB-lite"/>
    </source>
</evidence>
<comment type="caution">
    <text evidence="2">The sequence shown here is derived from an EMBL/GenBank/DDBJ whole genome shotgun (WGS) entry which is preliminary data.</text>
</comment>
<protein>
    <submittedName>
        <fullName evidence="2">Uncharacterized protein</fullName>
    </submittedName>
</protein>
<organism evidence="2 3">
    <name type="scientific">Panicum virgatum</name>
    <name type="common">Blackwell switchgrass</name>
    <dbReference type="NCBI Taxonomy" id="38727"/>
    <lineage>
        <taxon>Eukaryota</taxon>
        <taxon>Viridiplantae</taxon>
        <taxon>Streptophyta</taxon>
        <taxon>Embryophyta</taxon>
        <taxon>Tracheophyta</taxon>
        <taxon>Spermatophyta</taxon>
        <taxon>Magnoliopsida</taxon>
        <taxon>Liliopsida</taxon>
        <taxon>Poales</taxon>
        <taxon>Poaceae</taxon>
        <taxon>PACMAD clade</taxon>
        <taxon>Panicoideae</taxon>
        <taxon>Panicodae</taxon>
        <taxon>Paniceae</taxon>
        <taxon>Panicinae</taxon>
        <taxon>Panicum</taxon>
        <taxon>Panicum sect. Hiantes</taxon>
    </lineage>
</organism>